<sequence>MHPIYFSHGYREREAPFAAFFGGLMAKVGFLPSLDPPSNDVNSAKLERHLSYTSGLVAVLSNRDTGPSPHILYEISMAVRCGKPVLVFVEDSIEDSVIPKCVLTKRFSEKSYIRETIDHLYALQSLSIYIGKDQLPRYRGFEGQRSCILLGESRLNKELKASIKKILINKGYSIKKLANSRNELPISISAQSEIQNTNLALSVLTNMSASDAYVLGVIRSKLIPTITLSIGDFPEIRGVPNEYQRKIISNREIENDLQILTAQIDLYEEDFIQIDSTHKAEQYANKLALSNTQGHYTHEFRTNIIQEITMGDRYEAGQVGAQGPNSHAHDMNFNQIWNQNRGSIDIDKLKEELGTLRTTLQVQAKSAEDFKEIGDVATAEIAAQNGNGSDALKALSKVGKWSLGVAEKIGIGVAIAAIKTASGF</sequence>
<dbReference type="RefSeq" id="WP_335734678.1">
    <property type="nucleotide sequence ID" value="NZ_JALAAR010000002.1"/>
</dbReference>
<reference evidence="1 2" key="1">
    <citation type="journal article" date="2023" name="Ecotoxicol. Environ. Saf.">
        <title>Mercury remediation potential of mercury-resistant strain Rheinheimera metallidurans sp. nov. isolated from a municipal waste dumping site.</title>
        <authorList>
            <person name="Yadav V."/>
            <person name="Manjhi A."/>
            <person name="Vadakedath N."/>
        </authorList>
    </citation>
    <scope>NUCLEOTIDE SEQUENCE [LARGE SCALE GENOMIC DNA]</scope>
    <source>
        <strain evidence="1 2">E-49</strain>
    </source>
</reference>
<evidence type="ECO:0008006" key="3">
    <source>
        <dbReference type="Google" id="ProtNLM"/>
    </source>
</evidence>
<name>A0ABU8C3N1_9GAMM</name>
<comment type="caution">
    <text evidence="1">The sequence shown here is derived from an EMBL/GenBank/DDBJ whole genome shotgun (WGS) entry which is preliminary data.</text>
</comment>
<evidence type="ECO:0000313" key="2">
    <source>
        <dbReference type="Proteomes" id="UP001375382"/>
    </source>
</evidence>
<accession>A0ABU8C3N1</accession>
<gene>
    <name evidence="1" type="ORF">MN202_03375</name>
</gene>
<evidence type="ECO:0000313" key="1">
    <source>
        <dbReference type="EMBL" id="MEH8016266.1"/>
    </source>
</evidence>
<keyword evidence="2" id="KW-1185">Reference proteome</keyword>
<dbReference type="EMBL" id="JALAAR010000002">
    <property type="protein sequence ID" value="MEH8016266.1"/>
    <property type="molecule type" value="Genomic_DNA"/>
</dbReference>
<protein>
    <recommendedName>
        <fullName evidence="3">TIR domain-containing protein</fullName>
    </recommendedName>
</protein>
<proteinExistence type="predicted"/>
<organism evidence="1 2">
    <name type="scientific">Rheinheimera muenzenbergensis</name>
    <dbReference type="NCBI Taxonomy" id="1193628"/>
    <lineage>
        <taxon>Bacteria</taxon>
        <taxon>Pseudomonadati</taxon>
        <taxon>Pseudomonadota</taxon>
        <taxon>Gammaproteobacteria</taxon>
        <taxon>Chromatiales</taxon>
        <taxon>Chromatiaceae</taxon>
        <taxon>Rheinheimera</taxon>
    </lineage>
</organism>
<dbReference type="Proteomes" id="UP001375382">
    <property type="component" value="Unassembled WGS sequence"/>
</dbReference>